<dbReference type="PATRIC" id="fig|1423735.3.peg.789"/>
<gene>
    <name evidence="2" type="ORF">FC15_GL000758</name>
</gene>
<dbReference type="Pfam" id="PF13460">
    <property type="entry name" value="NAD_binding_10"/>
    <property type="match status" value="1"/>
</dbReference>
<dbReference type="AlphaFoldDB" id="A0A0R1VQK5"/>
<dbReference type="RefSeq" id="WP_307724955.1">
    <property type="nucleotide sequence ID" value="NZ_AZFX01000094.1"/>
</dbReference>
<evidence type="ECO:0000313" key="2">
    <source>
        <dbReference type="EMBL" id="KRM08078.1"/>
    </source>
</evidence>
<sequence length="212" mass="23439">MMKIGIIGATGHVGSFLTEEALRRGHEVVGIVRNAPKTIVEDNLTFLHSDLFNLTNENIKDFDVLISAYNAPEGEEIQHLAAMKHLVEILAGTDVRLLVVGGAGSLYVDANLTKHLYDTDAFPDAFKPTSINMGKAFDYLQASKDVRWTYLSPSADFLVNGARTGKYKVGQEQLLIDKYGKSEISMADYAIAMLDEIEAPEHQQQRYTVCSI</sequence>
<dbReference type="PANTHER" id="PTHR43355:SF2">
    <property type="entry name" value="FLAVIN REDUCTASE (NADPH)"/>
    <property type="match status" value="1"/>
</dbReference>
<evidence type="ECO:0000313" key="3">
    <source>
        <dbReference type="Proteomes" id="UP000051315"/>
    </source>
</evidence>
<keyword evidence="3" id="KW-1185">Reference proteome</keyword>
<name>A0A0R1VQK5_9LACO</name>
<comment type="caution">
    <text evidence="2">The sequence shown here is derived from an EMBL/GenBank/DDBJ whole genome shotgun (WGS) entry which is preliminary data.</text>
</comment>
<dbReference type="InterPro" id="IPR036291">
    <property type="entry name" value="NAD(P)-bd_dom_sf"/>
</dbReference>
<organism evidence="2 3">
    <name type="scientific">Lapidilactobacillus concavus DSM 17758</name>
    <dbReference type="NCBI Taxonomy" id="1423735"/>
    <lineage>
        <taxon>Bacteria</taxon>
        <taxon>Bacillati</taxon>
        <taxon>Bacillota</taxon>
        <taxon>Bacilli</taxon>
        <taxon>Lactobacillales</taxon>
        <taxon>Lactobacillaceae</taxon>
        <taxon>Lapidilactobacillus</taxon>
    </lineage>
</organism>
<dbReference type="SUPFAM" id="SSF51735">
    <property type="entry name" value="NAD(P)-binding Rossmann-fold domains"/>
    <property type="match status" value="1"/>
</dbReference>
<proteinExistence type="predicted"/>
<dbReference type="InterPro" id="IPR016040">
    <property type="entry name" value="NAD(P)-bd_dom"/>
</dbReference>
<dbReference type="PANTHER" id="PTHR43355">
    <property type="entry name" value="FLAVIN REDUCTASE (NADPH)"/>
    <property type="match status" value="1"/>
</dbReference>
<dbReference type="Proteomes" id="UP000051315">
    <property type="component" value="Unassembled WGS sequence"/>
</dbReference>
<protein>
    <submittedName>
        <fullName evidence="2">NADH-flavin reductase</fullName>
    </submittedName>
</protein>
<evidence type="ECO:0000259" key="1">
    <source>
        <dbReference type="Pfam" id="PF13460"/>
    </source>
</evidence>
<dbReference type="GO" id="GO:0016646">
    <property type="term" value="F:oxidoreductase activity, acting on the CH-NH group of donors, NAD or NADP as acceptor"/>
    <property type="evidence" value="ECO:0007669"/>
    <property type="project" value="TreeGrafter"/>
</dbReference>
<dbReference type="Gene3D" id="3.40.50.720">
    <property type="entry name" value="NAD(P)-binding Rossmann-like Domain"/>
    <property type="match status" value="1"/>
</dbReference>
<dbReference type="InterPro" id="IPR051606">
    <property type="entry name" value="Polyketide_Oxido-like"/>
</dbReference>
<dbReference type="EMBL" id="AZFX01000094">
    <property type="protein sequence ID" value="KRM08078.1"/>
    <property type="molecule type" value="Genomic_DNA"/>
</dbReference>
<dbReference type="STRING" id="1423735.FC15_GL000758"/>
<accession>A0A0R1VQK5</accession>
<reference evidence="2 3" key="1">
    <citation type="journal article" date="2015" name="Genome Announc.">
        <title>Expanding the biotechnology potential of lactobacilli through comparative genomics of 213 strains and associated genera.</title>
        <authorList>
            <person name="Sun Z."/>
            <person name="Harris H.M."/>
            <person name="McCann A."/>
            <person name="Guo C."/>
            <person name="Argimon S."/>
            <person name="Zhang W."/>
            <person name="Yang X."/>
            <person name="Jeffery I.B."/>
            <person name="Cooney J.C."/>
            <person name="Kagawa T.F."/>
            <person name="Liu W."/>
            <person name="Song Y."/>
            <person name="Salvetti E."/>
            <person name="Wrobel A."/>
            <person name="Rasinkangas P."/>
            <person name="Parkhill J."/>
            <person name="Rea M.C."/>
            <person name="O'Sullivan O."/>
            <person name="Ritari J."/>
            <person name="Douillard F.P."/>
            <person name="Paul Ross R."/>
            <person name="Yang R."/>
            <person name="Briner A.E."/>
            <person name="Felis G.E."/>
            <person name="de Vos W.M."/>
            <person name="Barrangou R."/>
            <person name="Klaenhammer T.R."/>
            <person name="Caufield P.W."/>
            <person name="Cui Y."/>
            <person name="Zhang H."/>
            <person name="O'Toole P.W."/>
        </authorList>
    </citation>
    <scope>NUCLEOTIDE SEQUENCE [LARGE SCALE GENOMIC DNA]</scope>
    <source>
        <strain evidence="2 3">DSM 17758</strain>
    </source>
</reference>
<feature type="domain" description="NAD(P)-binding" evidence="1">
    <location>
        <begin position="8"/>
        <end position="196"/>
    </location>
</feature>
<dbReference type="CDD" id="cd05244">
    <property type="entry name" value="BVR-B_like_SDR_a"/>
    <property type="match status" value="1"/>
</dbReference>